<evidence type="ECO:0000256" key="6">
    <source>
        <dbReference type="ARBA" id="ARBA00023014"/>
    </source>
</evidence>
<keyword evidence="4 9" id="KW-0269">Exonuclease</keyword>
<keyword evidence="5 9" id="KW-0408">Iron</keyword>
<dbReference type="GO" id="GO:0051607">
    <property type="term" value="P:defense response to virus"/>
    <property type="evidence" value="ECO:0007669"/>
    <property type="project" value="UniProtKB-KW"/>
</dbReference>
<dbReference type="Gene3D" id="3.90.320.10">
    <property type="match status" value="1"/>
</dbReference>
<evidence type="ECO:0000313" key="12">
    <source>
        <dbReference type="Proteomes" id="UP000009011"/>
    </source>
</evidence>
<dbReference type="eggNOG" id="COG1468">
    <property type="taxonomic scope" value="Bacteria"/>
</dbReference>
<proteinExistence type="inferred from homology"/>
<evidence type="ECO:0000256" key="1">
    <source>
        <dbReference type="ARBA" id="ARBA00022722"/>
    </source>
</evidence>
<dbReference type="InterPro" id="IPR013343">
    <property type="entry name" value="CRISPR-assoc_prot_Cas4"/>
</dbReference>
<keyword evidence="7 9" id="KW-0051">Antiviral defense</keyword>
<keyword evidence="2 9" id="KW-0479">Metal-binding</keyword>
<dbReference type="InterPro" id="IPR011604">
    <property type="entry name" value="PDDEXK-like_dom_sf"/>
</dbReference>
<organism evidence="11 12">
    <name type="scientific">Melioribacter roseus (strain DSM 23840 / JCM 17771 / VKM B-2668 / P3M-2)</name>
    <dbReference type="NCBI Taxonomy" id="1191523"/>
    <lineage>
        <taxon>Bacteria</taxon>
        <taxon>Pseudomonadati</taxon>
        <taxon>Ignavibacteriota</taxon>
        <taxon>Ignavibacteria</taxon>
        <taxon>Ignavibacteriales</taxon>
        <taxon>Melioribacteraceae</taxon>
        <taxon>Melioribacter</taxon>
    </lineage>
</organism>
<dbReference type="InterPro" id="IPR022765">
    <property type="entry name" value="Dna2/Cas4_DUF83"/>
</dbReference>
<accession>I6YU35</accession>
<sequence length="172" mass="20382">MQSCNSKIMTGTQIAYYLICQRKLWLFLRNIEMEHDSDTVSIGKLISDTTYKRESHEIHITDDEDDIALDFYDSKTKTIHEVKKSDKMEETHVWQVKFYIYVLEKMGIDNVRGEINYPKLKQKAEVTLTESDRKKLKEIREEVKKIAELNVPPEVINKPFCKQCAYYELCYV</sequence>
<evidence type="ECO:0000256" key="9">
    <source>
        <dbReference type="RuleBase" id="RU365022"/>
    </source>
</evidence>
<comment type="cofactor">
    <cofactor evidence="9">
        <name>Mg(2+)</name>
        <dbReference type="ChEBI" id="CHEBI:18420"/>
    </cofactor>
    <cofactor evidence="9">
        <name>Mn(2+)</name>
        <dbReference type="ChEBI" id="CHEBI:29035"/>
    </cofactor>
    <text evidence="9">Mg(2+) or Mn(2+) required for ssDNA cleavage activity.</text>
</comment>
<evidence type="ECO:0000259" key="10">
    <source>
        <dbReference type="Pfam" id="PF01930"/>
    </source>
</evidence>
<dbReference type="EMBL" id="CP003557">
    <property type="protein sequence ID" value="AFN74052.1"/>
    <property type="molecule type" value="Genomic_DNA"/>
</dbReference>
<dbReference type="GO" id="GO:0046872">
    <property type="term" value="F:metal ion binding"/>
    <property type="evidence" value="ECO:0007669"/>
    <property type="project" value="UniProtKB-KW"/>
</dbReference>
<dbReference type="HOGENOM" id="CLU_133784_0_0_10"/>
<dbReference type="NCBIfam" id="TIGR00372">
    <property type="entry name" value="cas4"/>
    <property type="match status" value="1"/>
</dbReference>
<gene>
    <name evidence="11" type="ordered locus">MROS_0811</name>
</gene>
<keyword evidence="12" id="KW-1185">Reference proteome</keyword>
<comment type="similarity">
    <text evidence="9">Belongs to the CRISPR-associated exonuclease Cas4 family.</text>
</comment>
<dbReference type="Pfam" id="PF01930">
    <property type="entry name" value="Cas_Cas4"/>
    <property type="match status" value="1"/>
</dbReference>
<dbReference type="GO" id="GO:0004527">
    <property type="term" value="F:exonuclease activity"/>
    <property type="evidence" value="ECO:0007669"/>
    <property type="project" value="UniProtKB-KW"/>
</dbReference>
<dbReference type="EC" id="3.1.12.1" evidence="9"/>
<keyword evidence="1 9" id="KW-0540">Nuclease</keyword>
<dbReference type="AlphaFoldDB" id="I6YU35"/>
<evidence type="ECO:0000256" key="4">
    <source>
        <dbReference type="ARBA" id="ARBA00022839"/>
    </source>
</evidence>
<dbReference type="PATRIC" id="fig|1191523.3.peg.857"/>
<name>I6YU35_MELRP</name>
<evidence type="ECO:0000256" key="5">
    <source>
        <dbReference type="ARBA" id="ARBA00023004"/>
    </source>
</evidence>
<comment type="function">
    <text evidence="9">CRISPR (clustered regularly interspaced short palindromic repeat) is an adaptive immune system that provides protection against mobile genetic elements (viruses, transposable elements and conjugative plasmids). CRISPR clusters contain sequences complementary to antecedent mobile elements and target invading nucleic acids. CRISPR clusters are transcribed and processed into CRISPR RNA (crRNA).</text>
</comment>
<protein>
    <recommendedName>
        <fullName evidence="9">CRISPR-associated exonuclease Cas4</fullName>
        <ecNumber evidence="9">3.1.12.1</ecNumber>
    </recommendedName>
</protein>
<evidence type="ECO:0000256" key="7">
    <source>
        <dbReference type="ARBA" id="ARBA00023118"/>
    </source>
</evidence>
<keyword evidence="3 9" id="KW-0378">Hydrolase</keyword>
<evidence type="ECO:0000256" key="3">
    <source>
        <dbReference type="ARBA" id="ARBA00022801"/>
    </source>
</evidence>
<dbReference type="PANTHER" id="PTHR37168:SF1">
    <property type="entry name" value="CRISPR-ASSOCIATED EXONUCLEASE CAS4"/>
    <property type="match status" value="1"/>
</dbReference>
<comment type="cofactor">
    <cofactor evidence="9">
        <name>iron-sulfur cluster</name>
        <dbReference type="ChEBI" id="CHEBI:30408"/>
    </cofactor>
</comment>
<keyword evidence="6 9" id="KW-0411">Iron-sulfur</keyword>
<dbReference type="GO" id="GO:0051536">
    <property type="term" value="F:iron-sulfur cluster binding"/>
    <property type="evidence" value="ECO:0007669"/>
    <property type="project" value="UniProtKB-KW"/>
</dbReference>
<dbReference type="Proteomes" id="UP000009011">
    <property type="component" value="Chromosome"/>
</dbReference>
<dbReference type="KEGG" id="mro:MROS_0811"/>
<keyword evidence="8 9" id="KW-0464">Manganese</keyword>
<reference evidence="11 12" key="1">
    <citation type="journal article" date="2013" name="PLoS ONE">
        <title>Genomic analysis of Melioribacter roseus, facultatively anaerobic organotrophic bacterium representing a novel deep lineage within Bacteriodetes/Chlorobi group.</title>
        <authorList>
            <person name="Kadnikov V.V."/>
            <person name="Mardanov A.V."/>
            <person name="Podosokorskaya O.A."/>
            <person name="Gavrilov S.N."/>
            <person name="Kublanov I.V."/>
            <person name="Beletsky A.V."/>
            <person name="Bonch-Osmolovskaya E.A."/>
            <person name="Ravin N.V."/>
        </authorList>
    </citation>
    <scope>NUCLEOTIDE SEQUENCE [LARGE SCALE GENOMIC DNA]</scope>
    <source>
        <strain evidence="12">JCM 17771 / P3M-2</strain>
    </source>
</reference>
<evidence type="ECO:0000256" key="8">
    <source>
        <dbReference type="ARBA" id="ARBA00023211"/>
    </source>
</evidence>
<dbReference type="PANTHER" id="PTHR37168">
    <property type="entry name" value="CRISPR-ASSOCIATED EXONUCLEASE CAS4"/>
    <property type="match status" value="1"/>
</dbReference>
<feature type="domain" description="DUF83" evidence="10">
    <location>
        <begin position="10"/>
        <end position="171"/>
    </location>
</feature>
<evidence type="ECO:0000313" key="11">
    <source>
        <dbReference type="EMBL" id="AFN74052.1"/>
    </source>
</evidence>
<dbReference type="STRING" id="1191523.MROS_0811"/>
<evidence type="ECO:0000256" key="2">
    <source>
        <dbReference type="ARBA" id="ARBA00022723"/>
    </source>
</evidence>